<evidence type="ECO:0000313" key="2">
    <source>
        <dbReference type="Proteomes" id="UP000655225"/>
    </source>
</evidence>
<protein>
    <submittedName>
        <fullName evidence="1">Uncharacterized protein</fullName>
    </submittedName>
</protein>
<reference evidence="1 2" key="1">
    <citation type="submission" date="2020-04" db="EMBL/GenBank/DDBJ databases">
        <title>Plant Genome Project.</title>
        <authorList>
            <person name="Zhang R.-G."/>
        </authorList>
    </citation>
    <scope>NUCLEOTIDE SEQUENCE [LARGE SCALE GENOMIC DNA]</scope>
    <source>
        <strain evidence="1">YNK0</strain>
        <tissue evidence="1">Leaf</tissue>
    </source>
</reference>
<accession>A0A835D9X2</accession>
<comment type="caution">
    <text evidence="1">The sequence shown here is derived from an EMBL/GenBank/DDBJ whole genome shotgun (WGS) entry which is preliminary data.</text>
</comment>
<dbReference type="AlphaFoldDB" id="A0A835D9X2"/>
<name>A0A835D9X2_TETSI</name>
<proteinExistence type="predicted"/>
<gene>
    <name evidence="1" type="ORF">HHK36_019787</name>
</gene>
<organism evidence="1 2">
    <name type="scientific">Tetracentron sinense</name>
    <name type="common">Spur-leaf</name>
    <dbReference type="NCBI Taxonomy" id="13715"/>
    <lineage>
        <taxon>Eukaryota</taxon>
        <taxon>Viridiplantae</taxon>
        <taxon>Streptophyta</taxon>
        <taxon>Embryophyta</taxon>
        <taxon>Tracheophyta</taxon>
        <taxon>Spermatophyta</taxon>
        <taxon>Magnoliopsida</taxon>
        <taxon>Trochodendrales</taxon>
        <taxon>Trochodendraceae</taxon>
        <taxon>Tetracentron</taxon>
    </lineage>
</organism>
<sequence>MGRMIEEMESKLRNSLDQVNSATHLASQHLGSKRPSSSANAWRINTSEVGPAHDFIQILCKVIHVHIQNRKSGLIVFVLSPPLYLNMQSEVSNLDPPLPKPQRKEEMTVKAKKREVGNMMLIDRWMLQKMLDAYQLNELPPSLLMTAQGHPMVEKKEKSCVDVNIDCEEKEEED</sequence>
<dbReference type="EMBL" id="JABCRI010000013">
    <property type="protein sequence ID" value="KAF8395833.1"/>
    <property type="molecule type" value="Genomic_DNA"/>
</dbReference>
<keyword evidence="2" id="KW-1185">Reference proteome</keyword>
<evidence type="ECO:0000313" key="1">
    <source>
        <dbReference type="EMBL" id="KAF8395833.1"/>
    </source>
</evidence>
<dbReference type="Proteomes" id="UP000655225">
    <property type="component" value="Unassembled WGS sequence"/>
</dbReference>